<dbReference type="Proteomes" id="UP000820669">
    <property type="component" value="Unassembled WGS sequence"/>
</dbReference>
<dbReference type="InterPro" id="IPR036188">
    <property type="entry name" value="FAD/NAD-bd_sf"/>
</dbReference>
<dbReference type="SUPFAM" id="SSF51905">
    <property type="entry name" value="FAD/NAD(P)-binding domain"/>
    <property type="match status" value="1"/>
</dbReference>
<comment type="similarity">
    <text evidence="1">Belongs to the FAD-binding monooxygenase family.</text>
</comment>
<accession>A0ABX1SHB4</accession>
<evidence type="ECO:0000256" key="4">
    <source>
        <dbReference type="ARBA" id="ARBA00023002"/>
    </source>
</evidence>
<protein>
    <submittedName>
        <fullName evidence="5">NAD(P)/FAD-dependent oxidoreductase</fullName>
    </submittedName>
</protein>
<gene>
    <name evidence="5" type="ORF">HF526_27205</name>
</gene>
<keyword evidence="3" id="KW-0274">FAD</keyword>
<evidence type="ECO:0000256" key="3">
    <source>
        <dbReference type="ARBA" id="ARBA00022827"/>
    </source>
</evidence>
<name>A0ABX1SHB4_9PSEU</name>
<dbReference type="PANTHER" id="PTHR42877">
    <property type="entry name" value="L-ORNITHINE N(5)-MONOOXYGENASE-RELATED"/>
    <property type="match status" value="1"/>
</dbReference>
<keyword evidence="2" id="KW-0285">Flavoprotein</keyword>
<reference evidence="5 6" key="1">
    <citation type="submission" date="2020-04" db="EMBL/GenBank/DDBJ databases">
        <authorList>
            <person name="Klaysubun C."/>
            <person name="Duangmal K."/>
            <person name="Lipun K."/>
        </authorList>
    </citation>
    <scope>NUCLEOTIDE SEQUENCE [LARGE SCALE GENOMIC DNA]</scope>
    <source>
        <strain evidence="5 6">K10HN5</strain>
    </source>
</reference>
<dbReference type="InterPro" id="IPR020946">
    <property type="entry name" value="Flavin_mOase-like"/>
</dbReference>
<proteinExistence type="inferred from homology"/>
<dbReference type="PANTHER" id="PTHR42877:SF4">
    <property type="entry name" value="FAD_NAD(P)-BINDING DOMAIN-CONTAINING PROTEIN-RELATED"/>
    <property type="match status" value="1"/>
</dbReference>
<comment type="caution">
    <text evidence="5">The sequence shown here is derived from an EMBL/GenBank/DDBJ whole genome shotgun (WGS) entry which is preliminary data.</text>
</comment>
<dbReference type="Gene3D" id="3.50.50.60">
    <property type="entry name" value="FAD/NAD(P)-binding domain"/>
    <property type="match status" value="2"/>
</dbReference>
<keyword evidence="4" id="KW-0560">Oxidoreductase</keyword>
<keyword evidence="6" id="KW-1185">Reference proteome</keyword>
<dbReference type="InterPro" id="IPR051209">
    <property type="entry name" value="FAD-bind_Monooxygenase_sf"/>
</dbReference>
<evidence type="ECO:0000256" key="2">
    <source>
        <dbReference type="ARBA" id="ARBA00022630"/>
    </source>
</evidence>
<dbReference type="EMBL" id="JAAXLA010000069">
    <property type="protein sequence ID" value="NMI00962.1"/>
    <property type="molecule type" value="Genomic_DNA"/>
</dbReference>
<evidence type="ECO:0000313" key="6">
    <source>
        <dbReference type="Proteomes" id="UP000820669"/>
    </source>
</evidence>
<dbReference type="Pfam" id="PF00743">
    <property type="entry name" value="FMO-like"/>
    <property type="match status" value="1"/>
</dbReference>
<sequence length="466" mass="52488">MGMRLVQSGEHSFVILEKSDGVGGTWRDNTYPGASCDIRSHLYWFSFDAQPDRSRVYAFQPEIQANIERLVDRLDLRKHIELGTEVTGARWDDAAGRWTIETAGGERIRARSLITAWGQLNRPTFRDIPGRADFRGDYWHSARWNHDVDLTGKRVACIGSGASAVQFIPEIAPIVSELTVFQRHANYVVPRMDRPYEPGERQEFLDQPDKLQESRDAIYWEHEGWMGAMKQGTPVAAEFTAQARAHLEETVKDPELREKLWPDYPIGCKRIIIADTFYPAMIRDNVHLVTDKIEGVEPTGVRTSDGTLREVDVIIYATGFETLSFNASLDITGRNGLALRDAWREGPQAYLGMSVSGFPNFYMLYGPNTNLGHNSIIAMLECQYGYVLQGLQAGDEQNAALDLRADVQQRFNAELQAELADSSFAGSCNSWYKTAGGKITNNWMGSVEDYKKATARLHVDDYEVVS</sequence>
<organism evidence="5 6">
    <name type="scientific">Pseudonocardia acidicola</name>
    <dbReference type="NCBI Taxonomy" id="2724939"/>
    <lineage>
        <taxon>Bacteria</taxon>
        <taxon>Bacillati</taxon>
        <taxon>Actinomycetota</taxon>
        <taxon>Actinomycetes</taxon>
        <taxon>Pseudonocardiales</taxon>
        <taxon>Pseudonocardiaceae</taxon>
        <taxon>Pseudonocardia</taxon>
    </lineage>
</organism>
<evidence type="ECO:0000313" key="5">
    <source>
        <dbReference type="EMBL" id="NMI00962.1"/>
    </source>
</evidence>
<evidence type="ECO:0000256" key="1">
    <source>
        <dbReference type="ARBA" id="ARBA00010139"/>
    </source>
</evidence>